<accession>A0ABV4DP84</accession>
<dbReference type="InterPro" id="IPR054052">
    <property type="entry name" value="Y16Q-like"/>
</dbReference>
<evidence type="ECO:0000313" key="2">
    <source>
        <dbReference type="Proteomes" id="UP001565236"/>
    </source>
</evidence>
<dbReference type="RefSeq" id="WP_369940472.1">
    <property type="nucleotide sequence ID" value="NZ_JBCLUF010000003.1"/>
</dbReference>
<reference evidence="1 2" key="1">
    <citation type="submission" date="2024-03" db="EMBL/GenBank/DDBJ databases">
        <title>Mouse gut bacterial collection (mGBC) of GemPharmatech.</title>
        <authorList>
            <person name="He Y."/>
            <person name="Dong L."/>
            <person name="Wu D."/>
            <person name="Gao X."/>
            <person name="Lin Z."/>
        </authorList>
    </citation>
    <scope>NUCLEOTIDE SEQUENCE [LARGE SCALE GENOMIC DNA]</scope>
    <source>
        <strain evidence="1 2">15-30</strain>
    </source>
</reference>
<protein>
    <submittedName>
        <fullName evidence="1">Uncharacterized protein</fullName>
    </submittedName>
</protein>
<evidence type="ECO:0000313" key="1">
    <source>
        <dbReference type="EMBL" id="MEY8661577.1"/>
    </source>
</evidence>
<dbReference type="Proteomes" id="UP001565236">
    <property type="component" value="Unassembled WGS sequence"/>
</dbReference>
<organism evidence="1 2">
    <name type="scientific">Ligilactobacillus faecis</name>
    <dbReference type="NCBI Taxonomy" id="762833"/>
    <lineage>
        <taxon>Bacteria</taxon>
        <taxon>Bacillati</taxon>
        <taxon>Bacillota</taxon>
        <taxon>Bacilli</taxon>
        <taxon>Lactobacillales</taxon>
        <taxon>Lactobacillaceae</taxon>
        <taxon>Ligilactobacillus</taxon>
    </lineage>
</organism>
<gene>
    <name evidence="1" type="ORF">AALT52_01515</name>
</gene>
<proteinExistence type="predicted"/>
<dbReference type="Pfam" id="PF21825">
    <property type="entry name" value="crAss001_48"/>
    <property type="match status" value="1"/>
</dbReference>
<keyword evidence="2" id="KW-1185">Reference proteome</keyword>
<sequence>MTIRKYRKTATIKAEQFTEEPEQVFKYGMFPSVGNRANEFQYFLPTKEGDMGINSGDWIATGEKGEHWAIKDDIFKQTYELVEDQEMKKEEKAVIPVVKRVKEEKADLDKKINKLKAFLNDDEKLSNIEKHQPSLMRAQLKIMEQYSATLELRIYYLEG</sequence>
<name>A0ABV4DP84_9LACO</name>
<comment type="caution">
    <text evidence="1">The sequence shown here is derived from an EMBL/GenBank/DDBJ whole genome shotgun (WGS) entry which is preliminary data.</text>
</comment>
<dbReference type="EMBL" id="JBCLUF010000003">
    <property type="protein sequence ID" value="MEY8661577.1"/>
    <property type="molecule type" value="Genomic_DNA"/>
</dbReference>